<proteinExistence type="predicted"/>
<protein>
    <recommendedName>
        <fullName evidence="2">Arrestin C-terminal-like domain-containing protein</fullName>
    </recommendedName>
</protein>
<dbReference type="InterPro" id="IPR011022">
    <property type="entry name" value="Arrestin_C-like"/>
</dbReference>
<accession>A0A9W8AXU3</accession>
<dbReference type="PANTHER" id="PTHR11188:SF17">
    <property type="entry name" value="FI21816P1"/>
    <property type="match status" value="1"/>
</dbReference>
<feature type="region of interest" description="Disordered" evidence="1">
    <location>
        <begin position="239"/>
        <end position="271"/>
    </location>
</feature>
<dbReference type="Proteomes" id="UP001150925">
    <property type="component" value="Unassembled WGS sequence"/>
</dbReference>
<evidence type="ECO:0000313" key="3">
    <source>
        <dbReference type="EMBL" id="KAJ1967744.1"/>
    </source>
</evidence>
<reference evidence="3" key="1">
    <citation type="submission" date="2022-07" db="EMBL/GenBank/DDBJ databases">
        <title>Phylogenomic reconstructions and comparative analyses of Kickxellomycotina fungi.</title>
        <authorList>
            <person name="Reynolds N.K."/>
            <person name="Stajich J.E."/>
            <person name="Barry K."/>
            <person name="Grigoriev I.V."/>
            <person name="Crous P."/>
            <person name="Smith M.E."/>
        </authorList>
    </citation>
    <scope>NUCLEOTIDE SEQUENCE</scope>
    <source>
        <strain evidence="3">RSA 1196</strain>
    </source>
</reference>
<feature type="region of interest" description="Disordered" evidence="1">
    <location>
        <begin position="425"/>
        <end position="470"/>
    </location>
</feature>
<organism evidence="3 4">
    <name type="scientific">Dispira parvispora</name>
    <dbReference type="NCBI Taxonomy" id="1520584"/>
    <lineage>
        <taxon>Eukaryota</taxon>
        <taxon>Fungi</taxon>
        <taxon>Fungi incertae sedis</taxon>
        <taxon>Zoopagomycota</taxon>
        <taxon>Kickxellomycotina</taxon>
        <taxon>Dimargaritomycetes</taxon>
        <taxon>Dimargaritales</taxon>
        <taxon>Dimargaritaceae</taxon>
        <taxon>Dispira</taxon>
    </lineage>
</organism>
<keyword evidence="4" id="KW-1185">Reference proteome</keyword>
<evidence type="ECO:0000256" key="1">
    <source>
        <dbReference type="SAM" id="MobiDB-lite"/>
    </source>
</evidence>
<dbReference type="OrthoDB" id="9984275at2759"/>
<dbReference type="InterPro" id="IPR011021">
    <property type="entry name" value="Arrestin-like_N"/>
</dbReference>
<dbReference type="AlphaFoldDB" id="A0A9W8AXU3"/>
<dbReference type="InterPro" id="IPR050357">
    <property type="entry name" value="Arrestin_domain-protein"/>
</dbReference>
<feature type="compositionally biased region" description="Pro residues" evidence="1">
    <location>
        <begin position="427"/>
        <end position="437"/>
    </location>
</feature>
<dbReference type="SMART" id="SM01017">
    <property type="entry name" value="Arrestin_C"/>
    <property type="match status" value="1"/>
</dbReference>
<sequence length="470" mass="51828">MVVHFELLLSDGVRAQTYRPNSALQGQVSLTIAKELKAQRIRLQLVAEEVVQVRETRKGAPITLTTKERQHFLTVGALVWGSLDDQPSKEWDTIPPGTHRFHFDLKFPAVNFPPSVDKPNVCRVVYHLRASLERPHKLHSLEFTNPVEIKYEPVTRAPLERTSVPVSQSVTTEDLSGTANFTGTISAQTVCPGEVETAAVHIESKCEAMLGRLSCQLVERIECSAQIRGQLQSDVQETVVKSVDPQPTTKGPDGRPVPVKESQATSSGLSFGKSKAKVNPSAIKTEYFALAIPWDVTPAQTKQFRITYHLQFTVEFVDGTLLTAPKRAYLVVPLQVMHQRAKDPHAESAVNYPSYVDSGAVPEFDVKLRTDFLPWDPCNPYWPNRQGGNPQEEVDLSKIPDVATPPDSVRKPAKYSLLSKIIYSTPNSPPAPAAPKLPPRRSSVGTSPWPPALAPSKSKPSPSPATFFSR</sequence>
<dbReference type="SUPFAM" id="SSF81296">
    <property type="entry name" value="E set domains"/>
    <property type="match status" value="1"/>
</dbReference>
<evidence type="ECO:0000259" key="2">
    <source>
        <dbReference type="SMART" id="SM01017"/>
    </source>
</evidence>
<dbReference type="InterPro" id="IPR014756">
    <property type="entry name" value="Ig_E-set"/>
</dbReference>
<dbReference type="InterPro" id="IPR014752">
    <property type="entry name" value="Arrestin-like_C"/>
</dbReference>
<dbReference type="GO" id="GO:0015031">
    <property type="term" value="P:protein transport"/>
    <property type="evidence" value="ECO:0007669"/>
    <property type="project" value="TreeGrafter"/>
</dbReference>
<dbReference type="Pfam" id="PF00339">
    <property type="entry name" value="Arrestin_N"/>
    <property type="match status" value="1"/>
</dbReference>
<name>A0A9W8AXU3_9FUNG</name>
<dbReference type="Gene3D" id="2.60.40.640">
    <property type="match status" value="1"/>
</dbReference>
<dbReference type="GO" id="GO:0005737">
    <property type="term" value="C:cytoplasm"/>
    <property type="evidence" value="ECO:0007669"/>
    <property type="project" value="TreeGrafter"/>
</dbReference>
<feature type="domain" description="Arrestin C-terminal-like" evidence="2">
    <location>
        <begin position="175"/>
        <end position="341"/>
    </location>
</feature>
<dbReference type="EMBL" id="JANBPY010000289">
    <property type="protein sequence ID" value="KAJ1967744.1"/>
    <property type="molecule type" value="Genomic_DNA"/>
</dbReference>
<evidence type="ECO:0000313" key="4">
    <source>
        <dbReference type="Proteomes" id="UP001150925"/>
    </source>
</evidence>
<comment type="caution">
    <text evidence="3">The sequence shown here is derived from an EMBL/GenBank/DDBJ whole genome shotgun (WGS) entry which is preliminary data.</text>
</comment>
<dbReference type="PANTHER" id="PTHR11188">
    <property type="entry name" value="ARRESTIN DOMAIN CONTAINING PROTEIN"/>
    <property type="match status" value="1"/>
</dbReference>
<gene>
    <name evidence="3" type="ORF">IWQ62_001666</name>
</gene>